<accession>A0ACC1N3X6</accession>
<comment type="caution">
    <text evidence="1">The sequence shown here is derived from an EMBL/GenBank/DDBJ whole genome shotgun (WGS) entry which is preliminary data.</text>
</comment>
<evidence type="ECO:0000313" key="2">
    <source>
        <dbReference type="Proteomes" id="UP001143856"/>
    </source>
</evidence>
<organism evidence="1 2">
    <name type="scientific">Xylaria curta</name>
    <dbReference type="NCBI Taxonomy" id="42375"/>
    <lineage>
        <taxon>Eukaryota</taxon>
        <taxon>Fungi</taxon>
        <taxon>Dikarya</taxon>
        <taxon>Ascomycota</taxon>
        <taxon>Pezizomycotina</taxon>
        <taxon>Sordariomycetes</taxon>
        <taxon>Xylariomycetidae</taxon>
        <taxon>Xylariales</taxon>
        <taxon>Xylariaceae</taxon>
        <taxon>Xylaria</taxon>
    </lineage>
</organism>
<sequence>MPILSRAGFFSLVRDKPDAPQVQALMYGLGLLGAMVSPEHHHLQAPCLHLARRYVELCEQDDDLMISLELFQALLCIIRYELTHRTIQRAWLTVGRAVRLGHILGLHLNNAKAEGSEVHHGLPTTTDAISLEERRRAFWTLYICETYASSRARLPPLLQEDHITVPLPSPGVLTTNFVPCAMATLRETYDARRLADCRISAFAGVILACAMARRCQPHAEAATISGPSSAVSSPPASALSATKASSLPPTRGFWDRQFSLLTLLRHRFELLGPHLTVRAVQTDSVSFALYVYLCGIDIALQEAAVAQAQKQDFSPLIVADSAKRSRAAAYRLVGVAQGMLATTPSGVRFPFTTRTTSGGYSNKIYGEQVEFFTLHGAFIARPLAIAMKVLGRDLTHHEDDIRASSKVAVSLHLLLGALDRTEERDGFWHHMIEPVIRALHEWEDLHGNRPADTWALGLTQGDTTLHLLPPGQSYQSQR</sequence>
<dbReference type="Proteomes" id="UP001143856">
    <property type="component" value="Unassembled WGS sequence"/>
</dbReference>
<evidence type="ECO:0000313" key="1">
    <source>
        <dbReference type="EMBL" id="KAJ2973546.1"/>
    </source>
</evidence>
<name>A0ACC1N3X6_9PEZI</name>
<dbReference type="EMBL" id="JAPDGR010002928">
    <property type="protein sequence ID" value="KAJ2973546.1"/>
    <property type="molecule type" value="Genomic_DNA"/>
</dbReference>
<proteinExistence type="predicted"/>
<protein>
    <submittedName>
        <fullName evidence="1">Uncharacterized protein</fullName>
    </submittedName>
</protein>
<gene>
    <name evidence="1" type="ORF">NUW58_g8910</name>
</gene>
<keyword evidence="2" id="KW-1185">Reference proteome</keyword>
<reference evidence="1" key="1">
    <citation type="submission" date="2022-10" db="EMBL/GenBank/DDBJ databases">
        <title>Genome Sequence of Xylaria curta.</title>
        <authorList>
            <person name="Buettner E."/>
        </authorList>
    </citation>
    <scope>NUCLEOTIDE SEQUENCE</scope>
    <source>
        <strain evidence="1">Babe10</strain>
    </source>
</reference>